<organism evidence="1 2">
    <name type="scientific">Actinokineospora globicatena</name>
    <dbReference type="NCBI Taxonomy" id="103729"/>
    <lineage>
        <taxon>Bacteria</taxon>
        <taxon>Bacillati</taxon>
        <taxon>Actinomycetota</taxon>
        <taxon>Actinomycetes</taxon>
        <taxon>Pseudonocardiales</taxon>
        <taxon>Pseudonocardiaceae</taxon>
        <taxon>Actinokineospora</taxon>
    </lineage>
</organism>
<reference evidence="1" key="1">
    <citation type="submission" date="2023-02" db="EMBL/GenBank/DDBJ databases">
        <title>Actinokineospora globicatena NBRC 15670.</title>
        <authorList>
            <person name="Ichikawa N."/>
            <person name="Sato H."/>
            <person name="Tonouchi N."/>
        </authorList>
    </citation>
    <scope>NUCLEOTIDE SEQUENCE</scope>
    <source>
        <strain evidence="1">NBRC 15670</strain>
    </source>
</reference>
<dbReference type="AlphaFoldDB" id="A0A9W6QP10"/>
<proteinExistence type="predicted"/>
<comment type="caution">
    <text evidence="1">The sequence shown here is derived from an EMBL/GenBank/DDBJ whole genome shotgun (WGS) entry which is preliminary data.</text>
</comment>
<evidence type="ECO:0000313" key="1">
    <source>
        <dbReference type="EMBL" id="GLW91948.1"/>
    </source>
</evidence>
<dbReference type="Proteomes" id="UP001165042">
    <property type="component" value="Unassembled WGS sequence"/>
</dbReference>
<name>A0A9W6QP10_9PSEU</name>
<protein>
    <submittedName>
        <fullName evidence="1">Uncharacterized protein</fullName>
    </submittedName>
</protein>
<keyword evidence="2" id="KW-1185">Reference proteome</keyword>
<evidence type="ECO:0000313" key="2">
    <source>
        <dbReference type="Proteomes" id="UP001165042"/>
    </source>
</evidence>
<dbReference type="EMBL" id="BSSD01000004">
    <property type="protein sequence ID" value="GLW91948.1"/>
    <property type="molecule type" value="Genomic_DNA"/>
</dbReference>
<accession>A0A9W6QP10</accession>
<dbReference type="RefSeq" id="WP_285610698.1">
    <property type="nucleotide sequence ID" value="NZ_BSSD01000004.1"/>
</dbReference>
<sequence length="132" mass="14873">MNPIDRIRHRVRALARREAAAAAAEVRTDLDLLRAELTPKLDDLTHSVTRLTESLDWLGSEHRRIAPQVAAVESRLATVEHPIPGVRTSDDPTVNAMAALVGEIREEHARVRARLSLISRYEERLSRLENTD</sequence>
<gene>
    <name evidence="1" type="ORF">Aglo03_27640</name>
</gene>